<dbReference type="Pfam" id="PF03051">
    <property type="entry name" value="Peptidase_C1_2"/>
    <property type="match status" value="1"/>
</dbReference>
<evidence type="ECO:0000256" key="4">
    <source>
        <dbReference type="ARBA" id="ARBA00022807"/>
    </source>
</evidence>
<dbReference type="GO" id="GO:0043418">
    <property type="term" value="P:homocysteine catabolic process"/>
    <property type="evidence" value="ECO:0007669"/>
    <property type="project" value="TreeGrafter"/>
</dbReference>
<dbReference type="OrthoDB" id="1111399at2"/>
<protein>
    <recommendedName>
        <fullName evidence="5">Aminopeptidase</fullName>
    </recommendedName>
</protein>
<dbReference type="PATRIC" id="fig|81857.3.peg.55"/>
<dbReference type="PROSITE" id="PS00639">
    <property type="entry name" value="THIOL_PROTEASE_HIS"/>
    <property type="match status" value="1"/>
</dbReference>
<dbReference type="EMBL" id="JQAZ01000004">
    <property type="protein sequence ID" value="KRN31463.1"/>
    <property type="molecule type" value="Genomic_DNA"/>
</dbReference>
<dbReference type="SUPFAM" id="SSF54001">
    <property type="entry name" value="Cysteine proteinases"/>
    <property type="match status" value="1"/>
</dbReference>
<dbReference type="RefSeq" id="WP_057769796.1">
    <property type="nucleotide sequence ID" value="NZ_JQAT01000001.1"/>
</dbReference>
<proteinExistence type="inferred from homology"/>
<dbReference type="InterPro" id="IPR004134">
    <property type="entry name" value="Peptidase_C1B"/>
</dbReference>
<comment type="similarity">
    <text evidence="5">Belongs to the peptidase C1 family.</text>
</comment>
<dbReference type="Gene3D" id="3.90.70.10">
    <property type="entry name" value="Cysteine proteinases"/>
    <property type="match status" value="1"/>
</dbReference>
<accession>A0A0R2G1I5</accession>
<evidence type="ECO:0000313" key="7">
    <source>
        <dbReference type="EMBL" id="KRN29179.1"/>
    </source>
</evidence>
<evidence type="ECO:0000256" key="6">
    <source>
        <dbReference type="PIRSR" id="PIRSR005700-1"/>
    </source>
</evidence>
<dbReference type="InterPro" id="IPR000169">
    <property type="entry name" value="Pept_cys_AS"/>
</dbReference>
<dbReference type="PIRSF" id="PIRSF005700">
    <property type="entry name" value="PepC"/>
    <property type="match status" value="1"/>
</dbReference>
<feature type="active site" evidence="6">
    <location>
        <position position="70"/>
    </location>
</feature>
<feature type="active site" evidence="6">
    <location>
        <position position="364"/>
    </location>
</feature>
<keyword evidence="3 5" id="KW-0378">Hydrolase</keyword>
<dbReference type="PANTHER" id="PTHR10363:SF2">
    <property type="entry name" value="BLEOMYCIN HYDROLASE"/>
    <property type="match status" value="1"/>
</dbReference>
<comment type="caution">
    <text evidence="8">The sequence shown here is derived from an EMBL/GenBank/DDBJ whole genome shotgun (WGS) entry which is preliminary data.</text>
</comment>
<dbReference type="AlphaFoldDB" id="A0A0R2G1I5"/>
<dbReference type="InterPro" id="IPR025660">
    <property type="entry name" value="Pept_his_AS"/>
</dbReference>
<evidence type="ECO:0000256" key="2">
    <source>
        <dbReference type="ARBA" id="ARBA00022670"/>
    </source>
</evidence>
<dbReference type="Proteomes" id="UP000051645">
    <property type="component" value="Unassembled WGS sequence"/>
</dbReference>
<evidence type="ECO:0000313" key="9">
    <source>
        <dbReference type="Proteomes" id="UP000051645"/>
    </source>
</evidence>
<comment type="subcellular location">
    <subcellularLocation>
        <location evidence="1">Cytoplasm</location>
    </subcellularLocation>
</comment>
<evidence type="ECO:0000256" key="1">
    <source>
        <dbReference type="ARBA" id="ARBA00004496"/>
    </source>
</evidence>
<dbReference type="PANTHER" id="PTHR10363">
    <property type="entry name" value="BLEOMYCIN HYDROLASE"/>
    <property type="match status" value="1"/>
</dbReference>
<evidence type="ECO:0000256" key="3">
    <source>
        <dbReference type="ARBA" id="ARBA00022801"/>
    </source>
</evidence>
<sequence>MSRAISADNIAQFQKDYEAVPQADVIRRSVMNNGINATAENMDAKIENDPVFSLELDTGAVANQKQSGRCWMFAALNTMRHDIQANFKIKDFELSQNYTNFWDKFEKSNYFFENVLATADQAIDSREVAFLMATPQQDGGQWDMLCALIEKYGIVPKSVMPETKSSENSADLNSTLNLLLRKDALTLRQMVADQKSDADIQSTRDGMLNDIYRVLVYSLGEPPVKFDFEYRDTDKKYHIDQNMTPMSFYHKYVNWDLKKYVSLINSPTKDKPYNHLYTVKMLGNVVGGREVRHLNVDIDTLKQLAIKQLQAGETVWFGSDVGQSSDRKAGIMATDVYDKSALFGTDLNMDKGDRLDYGESMMTHAMVITGVDLVEGKPTKWKVENSWGDKVGEKGYFVMSDAWLDQFVYQMVINMDYLPDNLKQVEKDEYDHPTLLAPWDPMGALA</sequence>
<dbReference type="GO" id="GO:0009636">
    <property type="term" value="P:response to toxic substance"/>
    <property type="evidence" value="ECO:0007669"/>
    <property type="project" value="TreeGrafter"/>
</dbReference>
<dbReference type="PROSITE" id="PS00139">
    <property type="entry name" value="THIOL_PROTEASE_CYS"/>
    <property type="match status" value="1"/>
</dbReference>
<feature type="active site" evidence="6">
    <location>
        <position position="385"/>
    </location>
</feature>
<name>A0A0R2G1I5_9LACO</name>
<keyword evidence="9" id="KW-1185">Reference proteome</keyword>
<keyword evidence="2 5" id="KW-0645">Protease</keyword>
<dbReference type="Proteomes" id="UP000051751">
    <property type="component" value="Unassembled WGS sequence"/>
</dbReference>
<evidence type="ECO:0000313" key="8">
    <source>
        <dbReference type="EMBL" id="KRN31463.1"/>
    </source>
</evidence>
<dbReference type="GO" id="GO:0006508">
    <property type="term" value="P:proteolysis"/>
    <property type="evidence" value="ECO:0007669"/>
    <property type="project" value="UniProtKB-KW"/>
</dbReference>
<keyword evidence="5 8" id="KW-0031">Aminopeptidase</keyword>
<dbReference type="InterPro" id="IPR038765">
    <property type="entry name" value="Papain-like_cys_pep_sf"/>
</dbReference>
<evidence type="ECO:0000256" key="5">
    <source>
        <dbReference type="PIRNR" id="PIRNR005700"/>
    </source>
</evidence>
<dbReference type="GO" id="GO:0070005">
    <property type="term" value="F:cysteine-type aminopeptidase activity"/>
    <property type="evidence" value="ECO:0007669"/>
    <property type="project" value="InterPro"/>
</dbReference>
<evidence type="ECO:0000313" key="10">
    <source>
        <dbReference type="Proteomes" id="UP000051751"/>
    </source>
</evidence>
<organism evidence="8 9">
    <name type="scientific">Lactobacillus selangorensis</name>
    <dbReference type="NCBI Taxonomy" id="81857"/>
    <lineage>
        <taxon>Bacteria</taxon>
        <taxon>Bacillati</taxon>
        <taxon>Bacillota</taxon>
        <taxon>Bacilli</taxon>
        <taxon>Lactobacillales</taxon>
        <taxon>Lactobacillaceae</taxon>
        <taxon>Lactobacillus</taxon>
    </lineage>
</organism>
<dbReference type="STRING" id="81857.IV38_GL000059"/>
<dbReference type="CDD" id="cd00585">
    <property type="entry name" value="Peptidase_C1B"/>
    <property type="match status" value="1"/>
</dbReference>
<gene>
    <name evidence="7" type="ORF">IV38_GL000059</name>
    <name evidence="8" type="ORF">IV40_GL001459</name>
</gene>
<dbReference type="EMBL" id="JQAT01000001">
    <property type="protein sequence ID" value="KRN29179.1"/>
    <property type="molecule type" value="Genomic_DNA"/>
</dbReference>
<reference evidence="9 10" key="1">
    <citation type="journal article" date="2015" name="Genome Announc.">
        <title>Expanding the biotechnology potential of lactobacilli through comparative genomics of 213 strains and associated genera.</title>
        <authorList>
            <person name="Sun Z."/>
            <person name="Harris H.M."/>
            <person name="McCann A."/>
            <person name="Guo C."/>
            <person name="Argimon S."/>
            <person name="Zhang W."/>
            <person name="Yang X."/>
            <person name="Jeffery I.B."/>
            <person name="Cooney J.C."/>
            <person name="Kagawa T.F."/>
            <person name="Liu W."/>
            <person name="Song Y."/>
            <person name="Salvetti E."/>
            <person name="Wrobel A."/>
            <person name="Rasinkangas P."/>
            <person name="Parkhill J."/>
            <person name="Rea M.C."/>
            <person name="O'Sullivan O."/>
            <person name="Ritari J."/>
            <person name="Douillard F.P."/>
            <person name="Paul Ross R."/>
            <person name="Yang R."/>
            <person name="Briner A.E."/>
            <person name="Felis G.E."/>
            <person name="de Vos W.M."/>
            <person name="Barrangou R."/>
            <person name="Klaenhammer T.R."/>
            <person name="Caufield P.W."/>
            <person name="Cui Y."/>
            <person name="Zhang H."/>
            <person name="O'Toole P.W."/>
        </authorList>
    </citation>
    <scope>NUCLEOTIDE SEQUENCE [LARGE SCALE GENOMIC DNA]</scope>
    <source>
        <strain evidence="7 10">ATCC BAA-66</strain>
        <strain evidence="8 9">DSM 13344</strain>
    </source>
</reference>
<keyword evidence="4 5" id="KW-0788">Thiol protease</keyword>
<dbReference type="GO" id="GO:0005737">
    <property type="term" value="C:cytoplasm"/>
    <property type="evidence" value="ECO:0007669"/>
    <property type="project" value="UniProtKB-SubCell"/>
</dbReference>